<sequence>MKKLPLIISIFILSLNIHGQIGPNDAGALMGLPQATDLTEINNILNPQIGSVVFNLDDEEIYRYTGTTNGWQIATDDQFDDEVELRDPTIDVNYDSAAGTGTTPIFITPAPETDVQEVIQAIAPITSKAGRVFFPPSIEIDASVNVNGETIDLYQAYLDQYSLNPPGTILSAVSNGAPPRIPVYDADELYYYVTYADDTIFRNISITELGVMTYDIIGQPTDDNTIINVVFVVK</sequence>
<comment type="caution">
    <text evidence="1">The sequence shown here is derived from an EMBL/GenBank/DDBJ whole genome shotgun (WGS) entry which is preliminary data.</text>
</comment>
<dbReference type="Proteomes" id="UP001327027">
    <property type="component" value="Unassembled WGS sequence"/>
</dbReference>
<reference evidence="1 2" key="1">
    <citation type="journal article" date="2013" name="Int. J. Syst. Evol. Microbiol.">
        <title>Aquimarina gracilis sp. nov., isolated from the gut microflora of a mussel, Mytilus coruscus, and emended description of Aquimarina spongiae.</title>
        <authorList>
            <person name="Park S.C."/>
            <person name="Choe H.N."/>
            <person name="Baik K.S."/>
            <person name="Seong C.N."/>
        </authorList>
    </citation>
    <scope>NUCLEOTIDE SEQUENCE [LARGE SCALE GENOMIC DNA]</scope>
    <source>
        <strain evidence="1 2">PSC32</strain>
    </source>
</reference>
<dbReference type="EMBL" id="JAYKLX010000001">
    <property type="protein sequence ID" value="MEB3343817.1"/>
    <property type="molecule type" value="Genomic_DNA"/>
</dbReference>
<name>A0ABU5ZQG6_9FLAO</name>
<accession>A0ABU5ZQG6</accession>
<organism evidence="1 2">
    <name type="scientific">Aquimarina gracilis</name>
    <dbReference type="NCBI Taxonomy" id="874422"/>
    <lineage>
        <taxon>Bacteria</taxon>
        <taxon>Pseudomonadati</taxon>
        <taxon>Bacteroidota</taxon>
        <taxon>Flavobacteriia</taxon>
        <taxon>Flavobacteriales</taxon>
        <taxon>Flavobacteriaceae</taxon>
        <taxon>Aquimarina</taxon>
    </lineage>
</organism>
<protein>
    <submittedName>
        <fullName evidence="1">Uncharacterized protein</fullName>
    </submittedName>
</protein>
<gene>
    <name evidence="1" type="ORF">U6A24_00010</name>
</gene>
<proteinExistence type="predicted"/>
<keyword evidence="2" id="KW-1185">Reference proteome</keyword>
<evidence type="ECO:0000313" key="1">
    <source>
        <dbReference type="EMBL" id="MEB3343817.1"/>
    </source>
</evidence>
<evidence type="ECO:0000313" key="2">
    <source>
        <dbReference type="Proteomes" id="UP001327027"/>
    </source>
</evidence>
<dbReference type="RefSeq" id="WP_324177874.1">
    <property type="nucleotide sequence ID" value="NZ_BAABAW010000001.1"/>
</dbReference>